<dbReference type="AlphaFoldDB" id="D8SI90"/>
<organism evidence="3">
    <name type="scientific">Selaginella moellendorffii</name>
    <name type="common">Spikemoss</name>
    <dbReference type="NCBI Taxonomy" id="88036"/>
    <lineage>
        <taxon>Eukaryota</taxon>
        <taxon>Viridiplantae</taxon>
        <taxon>Streptophyta</taxon>
        <taxon>Embryophyta</taxon>
        <taxon>Tracheophyta</taxon>
        <taxon>Lycopodiopsida</taxon>
        <taxon>Selaginellales</taxon>
        <taxon>Selaginellaceae</taxon>
        <taxon>Selaginella</taxon>
    </lineage>
</organism>
<dbReference type="Gramene" id="EFJ15826">
    <property type="protein sequence ID" value="EFJ15826"/>
    <property type="gene ID" value="SELMODRAFT_117402"/>
</dbReference>
<accession>D8SI90</accession>
<dbReference type="InterPro" id="IPR000719">
    <property type="entry name" value="Prot_kinase_dom"/>
</dbReference>
<evidence type="ECO:0000313" key="3">
    <source>
        <dbReference type="Proteomes" id="UP000001514"/>
    </source>
</evidence>
<dbReference type="InterPro" id="IPR050122">
    <property type="entry name" value="RTK"/>
</dbReference>
<dbReference type="PROSITE" id="PS50011">
    <property type="entry name" value="PROTEIN_KINASE_DOM"/>
    <property type="match status" value="1"/>
</dbReference>
<dbReference type="InParanoid" id="D8SI90"/>
<protein>
    <recommendedName>
        <fullName evidence="1">Protein kinase domain-containing protein</fullName>
    </recommendedName>
</protein>
<evidence type="ECO:0000259" key="1">
    <source>
        <dbReference type="PROSITE" id="PS50011"/>
    </source>
</evidence>
<dbReference type="eggNOG" id="KOG0192">
    <property type="taxonomic scope" value="Eukaryota"/>
</dbReference>
<gene>
    <name evidence="2" type="ORF">SELMODRAFT_117402</name>
</gene>
<reference evidence="2 3" key="1">
    <citation type="journal article" date="2011" name="Science">
        <title>The Selaginella genome identifies genetic changes associated with the evolution of vascular plants.</title>
        <authorList>
            <person name="Banks J.A."/>
            <person name="Nishiyama T."/>
            <person name="Hasebe M."/>
            <person name="Bowman J.L."/>
            <person name="Gribskov M."/>
            <person name="dePamphilis C."/>
            <person name="Albert V.A."/>
            <person name="Aono N."/>
            <person name="Aoyama T."/>
            <person name="Ambrose B.A."/>
            <person name="Ashton N.W."/>
            <person name="Axtell M.J."/>
            <person name="Barker E."/>
            <person name="Barker M.S."/>
            <person name="Bennetzen J.L."/>
            <person name="Bonawitz N.D."/>
            <person name="Chapple C."/>
            <person name="Cheng C."/>
            <person name="Correa L.G."/>
            <person name="Dacre M."/>
            <person name="DeBarry J."/>
            <person name="Dreyer I."/>
            <person name="Elias M."/>
            <person name="Engstrom E.M."/>
            <person name="Estelle M."/>
            <person name="Feng L."/>
            <person name="Finet C."/>
            <person name="Floyd S.K."/>
            <person name="Frommer W.B."/>
            <person name="Fujita T."/>
            <person name="Gramzow L."/>
            <person name="Gutensohn M."/>
            <person name="Harholt J."/>
            <person name="Hattori M."/>
            <person name="Heyl A."/>
            <person name="Hirai T."/>
            <person name="Hiwatashi Y."/>
            <person name="Ishikawa M."/>
            <person name="Iwata M."/>
            <person name="Karol K.G."/>
            <person name="Koehler B."/>
            <person name="Kolukisaoglu U."/>
            <person name="Kubo M."/>
            <person name="Kurata T."/>
            <person name="Lalonde S."/>
            <person name="Li K."/>
            <person name="Li Y."/>
            <person name="Litt A."/>
            <person name="Lyons E."/>
            <person name="Manning G."/>
            <person name="Maruyama T."/>
            <person name="Michael T.P."/>
            <person name="Mikami K."/>
            <person name="Miyazaki S."/>
            <person name="Morinaga S."/>
            <person name="Murata T."/>
            <person name="Mueller-Roeber B."/>
            <person name="Nelson D.R."/>
            <person name="Obara M."/>
            <person name="Oguri Y."/>
            <person name="Olmstead R.G."/>
            <person name="Onodera N."/>
            <person name="Petersen B.L."/>
            <person name="Pils B."/>
            <person name="Prigge M."/>
            <person name="Rensing S.A."/>
            <person name="Riano-Pachon D.M."/>
            <person name="Roberts A.W."/>
            <person name="Sato Y."/>
            <person name="Scheller H.V."/>
            <person name="Schulz B."/>
            <person name="Schulz C."/>
            <person name="Shakirov E.V."/>
            <person name="Shibagaki N."/>
            <person name="Shinohara N."/>
            <person name="Shippen D.E."/>
            <person name="Soerensen I."/>
            <person name="Sotooka R."/>
            <person name="Sugimoto N."/>
            <person name="Sugita M."/>
            <person name="Sumikawa N."/>
            <person name="Tanurdzic M."/>
            <person name="Theissen G."/>
            <person name="Ulvskov P."/>
            <person name="Wakazuki S."/>
            <person name="Weng J.K."/>
            <person name="Willats W.W."/>
            <person name="Wipf D."/>
            <person name="Wolf P.G."/>
            <person name="Yang L."/>
            <person name="Zimmer A.D."/>
            <person name="Zhu Q."/>
            <person name="Mitros T."/>
            <person name="Hellsten U."/>
            <person name="Loque D."/>
            <person name="Otillar R."/>
            <person name="Salamov A."/>
            <person name="Schmutz J."/>
            <person name="Shapiro H."/>
            <person name="Lindquist E."/>
            <person name="Lucas S."/>
            <person name="Rokhsar D."/>
            <person name="Grigoriev I.V."/>
        </authorList>
    </citation>
    <scope>NUCLEOTIDE SEQUENCE [LARGE SCALE GENOMIC DNA]</scope>
</reference>
<dbReference type="GO" id="GO:0004672">
    <property type="term" value="F:protein kinase activity"/>
    <property type="evidence" value="ECO:0007669"/>
    <property type="project" value="InterPro"/>
</dbReference>
<dbReference type="PANTHER" id="PTHR24416">
    <property type="entry name" value="TYROSINE-PROTEIN KINASE RECEPTOR"/>
    <property type="match status" value="1"/>
</dbReference>
<dbReference type="HOGENOM" id="CLU_000288_7_26_1"/>
<dbReference type="SUPFAM" id="SSF56112">
    <property type="entry name" value="Protein kinase-like (PK-like)"/>
    <property type="match status" value="1"/>
</dbReference>
<dbReference type="Gene3D" id="1.10.510.10">
    <property type="entry name" value="Transferase(Phosphotransferase) domain 1"/>
    <property type="match status" value="1"/>
</dbReference>
<dbReference type="EMBL" id="GL377621">
    <property type="protein sequence ID" value="EFJ15826.1"/>
    <property type="molecule type" value="Genomic_DNA"/>
</dbReference>
<keyword evidence="3" id="KW-1185">Reference proteome</keyword>
<sequence length="87" mass="9954">MLRGQKYSREVDAYSFGITCFQILTGTLPFQDDGKQLVADKLVETIEDGNRPDLPTGCPLELVALLNRCWNRNPKDRPTFEHISRML</sequence>
<dbReference type="STRING" id="88036.D8SI90"/>
<feature type="non-terminal residue" evidence="2">
    <location>
        <position position="87"/>
    </location>
</feature>
<feature type="domain" description="Protein kinase" evidence="1">
    <location>
        <begin position="1"/>
        <end position="87"/>
    </location>
</feature>
<proteinExistence type="predicted"/>
<dbReference type="Proteomes" id="UP000001514">
    <property type="component" value="Unassembled WGS sequence"/>
</dbReference>
<dbReference type="InterPro" id="IPR001245">
    <property type="entry name" value="Ser-Thr/Tyr_kinase_cat_dom"/>
</dbReference>
<dbReference type="Pfam" id="PF07714">
    <property type="entry name" value="PK_Tyr_Ser-Thr"/>
    <property type="match status" value="1"/>
</dbReference>
<dbReference type="InterPro" id="IPR011009">
    <property type="entry name" value="Kinase-like_dom_sf"/>
</dbReference>
<dbReference type="KEGG" id="smo:SELMODRAFT_117402"/>
<dbReference type="GO" id="GO:0005524">
    <property type="term" value="F:ATP binding"/>
    <property type="evidence" value="ECO:0007669"/>
    <property type="project" value="InterPro"/>
</dbReference>
<name>D8SI90_SELML</name>
<dbReference type="PANTHER" id="PTHR24416:SF611">
    <property type="entry name" value="TYROSINE-PROTEIN KINASE TRANSMEMBRANE RECEPTOR ROR"/>
    <property type="match status" value="1"/>
</dbReference>
<evidence type="ECO:0000313" key="2">
    <source>
        <dbReference type="EMBL" id="EFJ15826.1"/>
    </source>
</evidence>